<name>A0A127K6C4_9RHOO</name>
<dbReference type="KEGG" id="thu:AC731_009710"/>
<dbReference type="GO" id="GO:0008677">
    <property type="term" value="F:2-dehydropantoate 2-reductase activity"/>
    <property type="evidence" value="ECO:0007669"/>
    <property type="project" value="UniProtKB-EC"/>
</dbReference>
<accession>A0A127K6C4</accession>
<dbReference type="PANTHER" id="PTHR43765:SF2">
    <property type="entry name" value="2-DEHYDROPANTOATE 2-REDUCTASE"/>
    <property type="match status" value="1"/>
</dbReference>
<evidence type="ECO:0000256" key="2">
    <source>
        <dbReference type="ARBA" id="ARBA00007870"/>
    </source>
</evidence>
<comment type="similarity">
    <text evidence="2 10">Belongs to the ketopantoate reductase family.</text>
</comment>
<keyword evidence="11" id="KW-1133">Transmembrane helix</keyword>
<dbReference type="GO" id="GO:0015940">
    <property type="term" value="P:pantothenate biosynthetic process"/>
    <property type="evidence" value="ECO:0007669"/>
    <property type="project" value="UniProtKB-UniPathway"/>
</dbReference>
<evidence type="ECO:0000256" key="3">
    <source>
        <dbReference type="ARBA" id="ARBA00013014"/>
    </source>
</evidence>
<comment type="pathway">
    <text evidence="1 10">Cofactor biosynthesis; (R)-pantothenate biosynthesis; (R)-pantoate from 3-methyl-2-oxobutanoate: step 2/2.</text>
</comment>
<keyword evidence="7 10" id="KW-0560">Oxidoreductase</keyword>
<dbReference type="InterPro" id="IPR008927">
    <property type="entry name" value="6-PGluconate_DH-like_C_sf"/>
</dbReference>
<evidence type="ECO:0000256" key="8">
    <source>
        <dbReference type="ARBA" id="ARBA00032024"/>
    </source>
</evidence>
<evidence type="ECO:0000256" key="7">
    <source>
        <dbReference type="ARBA" id="ARBA00023002"/>
    </source>
</evidence>
<dbReference type="GO" id="GO:0050661">
    <property type="term" value="F:NADP binding"/>
    <property type="evidence" value="ECO:0007669"/>
    <property type="project" value="TreeGrafter"/>
</dbReference>
<feature type="transmembrane region" description="Helical" evidence="11">
    <location>
        <begin position="12"/>
        <end position="32"/>
    </location>
</feature>
<dbReference type="InterPro" id="IPR050838">
    <property type="entry name" value="Ketopantoate_reductase"/>
</dbReference>
<comment type="function">
    <text evidence="10">Catalyzes the NADPH-dependent reduction of ketopantoate into pantoic acid.</text>
</comment>
<dbReference type="InterPro" id="IPR013332">
    <property type="entry name" value="KPR_N"/>
</dbReference>
<dbReference type="GO" id="GO:0005737">
    <property type="term" value="C:cytoplasm"/>
    <property type="evidence" value="ECO:0007669"/>
    <property type="project" value="TreeGrafter"/>
</dbReference>
<evidence type="ECO:0000313" key="14">
    <source>
        <dbReference type="EMBL" id="AMO37204.1"/>
    </source>
</evidence>
<evidence type="ECO:0000259" key="12">
    <source>
        <dbReference type="Pfam" id="PF02558"/>
    </source>
</evidence>
<dbReference type="Gene3D" id="3.40.50.720">
    <property type="entry name" value="NAD(P)-binding Rossmann-like Domain"/>
    <property type="match status" value="1"/>
</dbReference>
<dbReference type="InterPro" id="IPR003710">
    <property type="entry name" value="ApbA"/>
</dbReference>
<dbReference type="AlphaFoldDB" id="A0A127K6C4"/>
<evidence type="ECO:0000256" key="5">
    <source>
        <dbReference type="ARBA" id="ARBA00022655"/>
    </source>
</evidence>
<protein>
    <recommendedName>
        <fullName evidence="4 10">2-dehydropantoate 2-reductase</fullName>
        <ecNumber evidence="3 10">1.1.1.169</ecNumber>
    </recommendedName>
    <alternativeName>
        <fullName evidence="8 10">Ketopantoate reductase</fullName>
    </alternativeName>
</protein>
<dbReference type="InterPro" id="IPR013328">
    <property type="entry name" value="6PGD_dom2"/>
</dbReference>
<dbReference type="Pfam" id="PF08546">
    <property type="entry name" value="ApbA_C"/>
    <property type="match status" value="1"/>
</dbReference>
<evidence type="ECO:0000259" key="13">
    <source>
        <dbReference type="Pfam" id="PF08546"/>
    </source>
</evidence>
<dbReference type="Pfam" id="PF02558">
    <property type="entry name" value="ApbA"/>
    <property type="match status" value="1"/>
</dbReference>
<dbReference type="InterPro" id="IPR036291">
    <property type="entry name" value="NAD(P)-bd_dom_sf"/>
</dbReference>
<keyword evidence="11" id="KW-0812">Transmembrane</keyword>
<dbReference type="EC" id="1.1.1.169" evidence="3 10"/>
<dbReference type="STRING" id="1134435.AC731_009710"/>
<dbReference type="RefSeq" id="WP_048705622.1">
    <property type="nucleotide sequence ID" value="NZ_CP014646.1"/>
</dbReference>
<evidence type="ECO:0000313" key="15">
    <source>
        <dbReference type="Proteomes" id="UP000036902"/>
    </source>
</evidence>
<evidence type="ECO:0000256" key="4">
    <source>
        <dbReference type="ARBA" id="ARBA00019465"/>
    </source>
</evidence>
<keyword evidence="11" id="KW-0472">Membrane</keyword>
<dbReference type="Proteomes" id="UP000036902">
    <property type="component" value="Chromosome"/>
</dbReference>
<feature type="domain" description="Ketopantoate reductase N-terminal" evidence="12">
    <location>
        <begin position="14"/>
        <end position="145"/>
    </location>
</feature>
<feature type="domain" description="Ketopantoate reductase C-terminal" evidence="13">
    <location>
        <begin position="170"/>
        <end position="293"/>
    </location>
</feature>
<evidence type="ECO:0000256" key="11">
    <source>
        <dbReference type="SAM" id="Phobius"/>
    </source>
</evidence>
<dbReference type="Gene3D" id="1.10.1040.10">
    <property type="entry name" value="N-(1-d-carboxylethyl)-l-norvaline Dehydrogenase, domain 2"/>
    <property type="match status" value="1"/>
</dbReference>
<evidence type="ECO:0000256" key="9">
    <source>
        <dbReference type="ARBA" id="ARBA00048793"/>
    </source>
</evidence>
<dbReference type="SUPFAM" id="SSF51735">
    <property type="entry name" value="NAD(P)-binding Rossmann-fold domains"/>
    <property type="match status" value="1"/>
</dbReference>
<gene>
    <name evidence="14" type="ORF">AC731_009710</name>
</gene>
<reference evidence="15" key="1">
    <citation type="submission" date="2016-03" db="EMBL/GenBank/DDBJ databases">
        <authorList>
            <person name="Ma C."/>
            <person name="Zhou S."/>
            <person name="Yang G."/>
        </authorList>
    </citation>
    <scope>NUCLEOTIDE SEQUENCE [LARGE SCALE GENOMIC DNA]</scope>
    <source>
        <strain evidence="15">SgZ-1</strain>
    </source>
</reference>
<sequence length="304" mass="31408">MTATPDSPRSHYPVAIVGAGALGLAFAARLAATGPVAMIARNAARAAELARGVQIGGQLRRLDVFAPNALPTADWAVLLVKTGDTDAAARLASALRPHGLLSLQNGLIEAELREACPALAAGQGVTTEGAYRDATGIHPSGAGETLLPPGFEDLAALFVRAGFVARVDPDIARARLAKLLVNLAINPLAALFRVPNGALLEPPHRVLLDTLVREALPVLRANGLDLDEGAALSRVHGVARATAANRASMLQDVLANRRTEIDAITGALLGMAETGGFEVPTHRAVHTLVRAVEHAATGTPSDRG</sequence>
<keyword evidence="5 10" id="KW-0566">Pantothenate biosynthesis</keyword>
<dbReference type="SUPFAM" id="SSF48179">
    <property type="entry name" value="6-phosphogluconate dehydrogenase C-terminal domain-like"/>
    <property type="match status" value="1"/>
</dbReference>
<evidence type="ECO:0000256" key="6">
    <source>
        <dbReference type="ARBA" id="ARBA00022857"/>
    </source>
</evidence>
<evidence type="ECO:0000256" key="10">
    <source>
        <dbReference type="RuleBase" id="RU362068"/>
    </source>
</evidence>
<dbReference type="NCBIfam" id="TIGR00745">
    <property type="entry name" value="apbA_panE"/>
    <property type="match status" value="1"/>
</dbReference>
<dbReference type="PANTHER" id="PTHR43765">
    <property type="entry name" value="2-DEHYDROPANTOATE 2-REDUCTASE-RELATED"/>
    <property type="match status" value="1"/>
</dbReference>
<proteinExistence type="inferred from homology"/>
<dbReference type="InterPro" id="IPR013752">
    <property type="entry name" value="KPA_reductase"/>
</dbReference>
<dbReference type="EMBL" id="CP014646">
    <property type="protein sequence ID" value="AMO37204.1"/>
    <property type="molecule type" value="Genomic_DNA"/>
</dbReference>
<keyword evidence="6 10" id="KW-0521">NADP</keyword>
<keyword evidence="15" id="KW-1185">Reference proteome</keyword>
<organism evidence="14 15">
    <name type="scientific">Thauera humireducens</name>
    <dbReference type="NCBI Taxonomy" id="1134435"/>
    <lineage>
        <taxon>Bacteria</taxon>
        <taxon>Pseudomonadati</taxon>
        <taxon>Pseudomonadota</taxon>
        <taxon>Betaproteobacteria</taxon>
        <taxon>Rhodocyclales</taxon>
        <taxon>Zoogloeaceae</taxon>
        <taxon>Thauera</taxon>
    </lineage>
</organism>
<evidence type="ECO:0000256" key="1">
    <source>
        <dbReference type="ARBA" id="ARBA00004994"/>
    </source>
</evidence>
<comment type="catalytic activity">
    <reaction evidence="9 10">
        <text>(R)-pantoate + NADP(+) = 2-dehydropantoate + NADPH + H(+)</text>
        <dbReference type="Rhea" id="RHEA:16233"/>
        <dbReference type="ChEBI" id="CHEBI:11561"/>
        <dbReference type="ChEBI" id="CHEBI:15378"/>
        <dbReference type="ChEBI" id="CHEBI:15980"/>
        <dbReference type="ChEBI" id="CHEBI:57783"/>
        <dbReference type="ChEBI" id="CHEBI:58349"/>
        <dbReference type="EC" id="1.1.1.169"/>
    </reaction>
</comment>
<dbReference type="UniPathway" id="UPA00028">
    <property type="reaction ID" value="UER00004"/>
</dbReference>